<feature type="domain" description="Bacterial Ig-like" evidence="2">
    <location>
        <begin position="369"/>
        <end position="450"/>
    </location>
</feature>
<protein>
    <submittedName>
        <fullName evidence="3">Ig-like domain repeat protein</fullName>
    </submittedName>
</protein>
<evidence type="ECO:0000259" key="2">
    <source>
        <dbReference type="Pfam" id="PF16640"/>
    </source>
</evidence>
<name>A0ABT7SCI8_9CELL</name>
<sequence>MALVVAVLSLAATSSAAAADATGADAAASPVPLHAYVVTVADPGTASVPLGTAVDWTREAIAYWAREARGAIDVADVAGAATLALNDSCSVGPERLWDEAEALFPDVDFGHGTGNHVVVASPAGCAYGWAGYGTEGTGFASSGAVQVVAGGARSVAHELGHNFGLMHSNLEVETGAPPTELDYEAPYSPMAGIYAGTLPSLDLAFQELLGVPGAAAAVLPVDPTTAGTRTVDLAPASFAGDGARGVRFPLGDGSTGYVEYRPGAGVDADASFTRWHTGDVTLGGVPVSAGGGVRVYRLDTTRQVTTLAPLACGVYEQALHAGDVWSDVAAGVSVQVVAIGPASARVVVRTQQVAPAPGPCATRTDVSVGTARYGAPVTVRLAVTSPAGAVSGWARVYRDGVLVGRVPVTAGSARYTFPAGALHAGSYAITAVLVGDERFRTSTATASVRVAKAVPRVRVVAHTALVAGRPATLRVRVYPGASAPAAGVVRVKLGSRYVSARVEVVEHAGWSSATVRTSRALGHGRLVVVYAGDADHRRAVSGARLVS</sequence>
<comment type="caution">
    <text evidence="3">The sequence shown here is derived from an EMBL/GenBank/DDBJ whole genome shotgun (WGS) entry which is preliminary data.</text>
</comment>
<dbReference type="InterPro" id="IPR032109">
    <property type="entry name" value="Big_3_5"/>
</dbReference>
<dbReference type="Pfam" id="PF13582">
    <property type="entry name" value="Reprolysin_3"/>
    <property type="match status" value="1"/>
</dbReference>
<accession>A0ABT7SCI8</accession>
<keyword evidence="4" id="KW-1185">Reference proteome</keyword>
<organism evidence="3 4">
    <name type="scientific">Cellulomonas alba</name>
    <dbReference type="NCBI Taxonomy" id="3053467"/>
    <lineage>
        <taxon>Bacteria</taxon>
        <taxon>Bacillati</taxon>
        <taxon>Actinomycetota</taxon>
        <taxon>Actinomycetes</taxon>
        <taxon>Micrococcales</taxon>
        <taxon>Cellulomonadaceae</taxon>
        <taxon>Cellulomonas</taxon>
    </lineage>
</organism>
<dbReference type="RefSeq" id="WP_289453417.1">
    <property type="nucleotide sequence ID" value="NZ_JAUCGQ010000001.1"/>
</dbReference>
<dbReference type="EMBL" id="JAUCGQ010000001">
    <property type="protein sequence ID" value="MDM7853902.1"/>
    <property type="molecule type" value="Genomic_DNA"/>
</dbReference>
<evidence type="ECO:0000256" key="1">
    <source>
        <dbReference type="SAM" id="SignalP"/>
    </source>
</evidence>
<evidence type="ECO:0000313" key="4">
    <source>
        <dbReference type="Proteomes" id="UP001529338"/>
    </source>
</evidence>
<feature type="chain" id="PRO_5046076840" evidence="1">
    <location>
        <begin position="19"/>
        <end position="547"/>
    </location>
</feature>
<dbReference type="Proteomes" id="UP001529338">
    <property type="component" value="Unassembled WGS sequence"/>
</dbReference>
<dbReference type="SUPFAM" id="SSF55486">
    <property type="entry name" value="Metalloproteases ('zincins'), catalytic domain"/>
    <property type="match status" value="1"/>
</dbReference>
<feature type="signal peptide" evidence="1">
    <location>
        <begin position="1"/>
        <end position="18"/>
    </location>
</feature>
<gene>
    <name evidence="3" type="ORF">QRT04_03065</name>
</gene>
<dbReference type="Gene3D" id="2.60.40.10">
    <property type="entry name" value="Immunoglobulins"/>
    <property type="match status" value="1"/>
</dbReference>
<dbReference type="Pfam" id="PF16640">
    <property type="entry name" value="Big_3_5"/>
    <property type="match status" value="1"/>
</dbReference>
<evidence type="ECO:0000313" key="3">
    <source>
        <dbReference type="EMBL" id="MDM7853902.1"/>
    </source>
</evidence>
<dbReference type="InterPro" id="IPR013783">
    <property type="entry name" value="Ig-like_fold"/>
</dbReference>
<keyword evidence="1" id="KW-0732">Signal</keyword>
<proteinExistence type="predicted"/>
<reference evidence="3 4" key="1">
    <citation type="submission" date="2023-06" db="EMBL/GenBank/DDBJ databases">
        <title>Cellulomonas sp. MW4 Whole genome sequence.</title>
        <authorList>
            <person name="Park S."/>
        </authorList>
    </citation>
    <scope>NUCLEOTIDE SEQUENCE [LARGE SCALE GENOMIC DNA]</scope>
    <source>
        <strain evidence="3 4">MW4</strain>
    </source>
</reference>